<dbReference type="CDD" id="cd20512">
    <property type="entry name" value="CYCLIN_CLBs_yeast_rpt2"/>
    <property type="match status" value="1"/>
</dbReference>
<reference evidence="9" key="2">
    <citation type="submission" date="2015-01" db="EMBL/GenBank/DDBJ databases">
        <title>Evolutionary Origins and Diversification of the Mycorrhizal Mutualists.</title>
        <authorList>
            <consortium name="DOE Joint Genome Institute"/>
            <consortium name="Mycorrhizal Genomics Consortium"/>
            <person name="Kohler A."/>
            <person name="Kuo A."/>
            <person name="Nagy L.G."/>
            <person name="Floudas D."/>
            <person name="Copeland A."/>
            <person name="Barry K.W."/>
            <person name="Cichocki N."/>
            <person name="Veneault-Fourrey C."/>
            <person name="LaButti K."/>
            <person name="Lindquist E.A."/>
            <person name="Lipzen A."/>
            <person name="Lundell T."/>
            <person name="Morin E."/>
            <person name="Murat C."/>
            <person name="Riley R."/>
            <person name="Ohm R."/>
            <person name="Sun H."/>
            <person name="Tunlid A."/>
            <person name="Henrissat B."/>
            <person name="Grigoriev I.V."/>
            <person name="Hibbett D.S."/>
            <person name="Martin F."/>
        </authorList>
    </citation>
    <scope>NUCLEOTIDE SEQUENCE [LARGE SCALE GENOMIC DNA]</scope>
    <source>
        <strain evidence="9">Ve08.2h10</strain>
    </source>
</reference>
<dbReference type="Gene3D" id="1.10.472.10">
    <property type="entry name" value="Cyclin-like"/>
    <property type="match status" value="2"/>
</dbReference>
<dbReference type="InterPro" id="IPR013763">
    <property type="entry name" value="Cyclin-like_dom"/>
</dbReference>
<dbReference type="SUPFAM" id="SSF47954">
    <property type="entry name" value="Cyclin-like"/>
    <property type="match status" value="2"/>
</dbReference>
<dbReference type="InterPro" id="IPR004367">
    <property type="entry name" value="Cyclin_C-dom"/>
</dbReference>
<gene>
    <name evidence="8" type="ORF">PAXRUDRAFT_13088</name>
</gene>
<dbReference type="PROSITE" id="PS00292">
    <property type="entry name" value="CYCLINS"/>
    <property type="match status" value="1"/>
</dbReference>
<sequence length="617" mass="68822">MHLVDVLLTEISSAVVLMWLEWVLTRRVTRTTRAAVQKDNENATARPSRLVTRSKPPSSNGVVVATGPSGALSRATAATAASRAKGGSHDENKLDPAAQGKRKREALGEVAKNVNKNKSAPLAAKEAKGKGKETAPVKEKFDGVVIKSKPPPSTGNRQPLRTVAESTTRRPTKSTAAQSQIRPLAEVKEDPTEVFPHDEDAMAVDDHKPGLTTAPNRRTSHRRSAVTTSQVITHEVHRADFAKRTSSHLTVKNSTHEVEESRVFKKRRTSSDIPDEVRLFEEQQETGVPATLEAGIDSEPEADPNGDEWDDLDADDGDDPLMVTEYVNEIFEYMKQNELATLPNPDYMSSQKELAWSMRGILVDWLVQVHARFRLLPETFFLCINIIDRFLSARVVSLAKLQLVGITCLFISSKVEEIVAPSVSHFLHCADSSYTESEILLAERYVLKTIDWNLSFPNPMHFLRRISKADDYELKARTMGKYLLEIGALEWRLLATPPSLMAAAAIWLARLILGNDKWSATLAHYSSYAESSLIPTANLMLNYLLKPIRHESFYRKYAGKRFLKVSILAREWALARWEEGTQVSLKDDLPKLKAVIRVECHRLEAAAFENGEVDGDS</sequence>
<evidence type="ECO:0000256" key="3">
    <source>
        <dbReference type="ARBA" id="ARBA00023306"/>
    </source>
</evidence>
<evidence type="ECO:0000259" key="7">
    <source>
        <dbReference type="SMART" id="SM01332"/>
    </source>
</evidence>
<protein>
    <submittedName>
        <fullName evidence="8">Unplaced genomic scaffold scaffold_429, whole genome shotgun sequence</fullName>
    </submittedName>
</protein>
<dbReference type="Pfam" id="PF00134">
    <property type="entry name" value="Cyclin_N"/>
    <property type="match status" value="1"/>
</dbReference>
<dbReference type="STRING" id="930991.A0A0D0DUG6"/>
<dbReference type="SMART" id="SM00385">
    <property type="entry name" value="CYCLIN"/>
    <property type="match status" value="2"/>
</dbReference>
<evidence type="ECO:0000259" key="6">
    <source>
        <dbReference type="SMART" id="SM00385"/>
    </source>
</evidence>
<evidence type="ECO:0000313" key="8">
    <source>
        <dbReference type="EMBL" id="KIK92706.1"/>
    </source>
</evidence>
<organism evidence="8 9">
    <name type="scientific">Paxillus rubicundulus Ve08.2h10</name>
    <dbReference type="NCBI Taxonomy" id="930991"/>
    <lineage>
        <taxon>Eukaryota</taxon>
        <taxon>Fungi</taxon>
        <taxon>Dikarya</taxon>
        <taxon>Basidiomycota</taxon>
        <taxon>Agaricomycotina</taxon>
        <taxon>Agaricomycetes</taxon>
        <taxon>Agaricomycetidae</taxon>
        <taxon>Boletales</taxon>
        <taxon>Paxilineae</taxon>
        <taxon>Paxillaceae</taxon>
        <taxon>Paxillus</taxon>
    </lineage>
</organism>
<feature type="domain" description="Cyclin-like" evidence="6">
    <location>
        <begin position="364"/>
        <end position="448"/>
    </location>
</feature>
<feature type="region of interest" description="Disordered" evidence="5">
    <location>
        <begin position="203"/>
        <end position="229"/>
    </location>
</feature>
<keyword evidence="3" id="KW-0131">Cell cycle</keyword>
<feature type="domain" description="Cyclin-like" evidence="6">
    <location>
        <begin position="461"/>
        <end position="542"/>
    </location>
</feature>
<dbReference type="EMBL" id="KN825251">
    <property type="protein sequence ID" value="KIK92706.1"/>
    <property type="molecule type" value="Genomic_DNA"/>
</dbReference>
<dbReference type="GO" id="GO:0051301">
    <property type="term" value="P:cell division"/>
    <property type="evidence" value="ECO:0007669"/>
    <property type="project" value="UniProtKB-KW"/>
</dbReference>
<comment type="similarity">
    <text evidence="4">Belongs to the cyclin family.</text>
</comment>
<dbReference type="Proteomes" id="UP000054538">
    <property type="component" value="Unassembled WGS sequence"/>
</dbReference>
<dbReference type="FunFam" id="1.10.472.10:FF:000001">
    <property type="entry name" value="G2/mitotic-specific cyclin"/>
    <property type="match status" value="1"/>
</dbReference>
<evidence type="ECO:0000256" key="4">
    <source>
        <dbReference type="RuleBase" id="RU000383"/>
    </source>
</evidence>
<dbReference type="InterPro" id="IPR048258">
    <property type="entry name" value="Cyclins_cyclin-box"/>
</dbReference>
<feature type="domain" description="Cyclin C-terminal" evidence="7">
    <location>
        <begin position="457"/>
        <end position="571"/>
    </location>
</feature>
<dbReference type="SMART" id="SM01332">
    <property type="entry name" value="Cyclin_C"/>
    <property type="match status" value="1"/>
</dbReference>
<reference evidence="8 9" key="1">
    <citation type="submission" date="2014-04" db="EMBL/GenBank/DDBJ databases">
        <authorList>
            <consortium name="DOE Joint Genome Institute"/>
            <person name="Kuo A."/>
            <person name="Kohler A."/>
            <person name="Jargeat P."/>
            <person name="Nagy L.G."/>
            <person name="Floudas D."/>
            <person name="Copeland A."/>
            <person name="Barry K.W."/>
            <person name="Cichocki N."/>
            <person name="Veneault-Fourrey C."/>
            <person name="LaButti K."/>
            <person name="Lindquist E.A."/>
            <person name="Lipzen A."/>
            <person name="Lundell T."/>
            <person name="Morin E."/>
            <person name="Murat C."/>
            <person name="Sun H."/>
            <person name="Tunlid A."/>
            <person name="Henrissat B."/>
            <person name="Grigoriev I.V."/>
            <person name="Hibbett D.S."/>
            <person name="Martin F."/>
            <person name="Nordberg H.P."/>
            <person name="Cantor M.N."/>
            <person name="Hua S.X."/>
        </authorList>
    </citation>
    <scope>NUCLEOTIDE SEQUENCE [LARGE SCALE GENOMIC DNA]</scope>
    <source>
        <strain evidence="8 9">Ve08.2h10</strain>
    </source>
</reference>
<dbReference type="Pfam" id="PF02984">
    <property type="entry name" value="Cyclin_C"/>
    <property type="match status" value="1"/>
</dbReference>
<feature type="compositionally biased region" description="Basic and acidic residues" evidence="5">
    <location>
        <begin position="125"/>
        <end position="142"/>
    </location>
</feature>
<dbReference type="OrthoDB" id="5590282at2759"/>
<evidence type="ECO:0000256" key="5">
    <source>
        <dbReference type="SAM" id="MobiDB-lite"/>
    </source>
</evidence>
<dbReference type="CDD" id="cd20568">
    <property type="entry name" value="CYCLIN_CLBs_yeast_rpt1"/>
    <property type="match status" value="1"/>
</dbReference>
<dbReference type="InterPro" id="IPR039361">
    <property type="entry name" value="Cyclin"/>
</dbReference>
<accession>A0A0D0DUG6</accession>
<evidence type="ECO:0000256" key="2">
    <source>
        <dbReference type="ARBA" id="ARBA00023127"/>
    </source>
</evidence>
<dbReference type="PANTHER" id="PTHR10177">
    <property type="entry name" value="CYCLINS"/>
    <property type="match status" value="1"/>
</dbReference>
<dbReference type="HOGENOM" id="CLU_020695_10_1_1"/>
<dbReference type="InterPro" id="IPR036915">
    <property type="entry name" value="Cyclin-like_sf"/>
</dbReference>
<evidence type="ECO:0000256" key="1">
    <source>
        <dbReference type="ARBA" id="ARBA00022618"/>
    </source>
</evidence>
<feature type="region of interest" description="Disordered" evidence="5">
    <location>
        <begin position="283"/>
        <end position="314"/>
    </location>
</feature>
<feature type="compositionally biased region" description="Low complexity" evidence="5">
    <location>
        <begin position="73"/>
        <end position="84"/>
    </location>
</feature>
<dbReference type="FunCoup" id="A0A0D0DUG6">
    <property type="interactions" value="703"/>
</dbReference>
<dbReference type="AlphaFoldDB" id="A0A0D0DUG6"/>
<keyword evidence="2 4" id="KW-0195">Cyclin</keyword>
<evidence type="ECO:0000313" key="9">
    <source>
        <dbReference type="Proteomes" id="UP000054538"/>
    </source>
</evidence>
<keyword evidence="9" id="KW-1185">Reference proteome</keyword>
<dbReference type="InterPro" id="IPR006671">
    <property type="entry name" value="Cyclin_N"/>
</dbReference>
<proteinExistence type="inferred from homology"/>
<keyword evidence="1" id="KW-0132">Cell division</keyword>
<name>A0A0D0DUG6_9AGAM</name>
<feature type="compositionally biased region" description="Acidic residues" evidence="5">
    <location>
        <begin position="296"/>
        <end position="314"/>
    </location>
</feature>
<dbReference type="InParanoid" id="A0A0D0DUG6"/>
<feature type="region of interest" description="Disordered" evidence="5">
    <location>
        <begin position="35"/>
        <end position="184"/>
    </location>
</feature>